<dbReference type="SUPFAM" id="SSF52540">
    <property type="entry name" value="P-loop containing nucleoside triphosphate hydrolases"/>
    <property type="match status" value="1"/>
</dbReference>
<dbReference type="PANTHER" id="PTHR46743:SF2">
    <property type="entry name" value="TEICHOIC ACIDS EXPORT ATP-BINDING PROTEIN TAGH"/>
    <property type="match status" value="1"/>
</dbReference>
<accession>A0A060UN75</accession>
<dbReference type="InterPro" id="IPR027417">
    <property type="entry name" value="P-loop_NTPase"/>
</dbReference>
<dbReference type="AlphaFoldDB" id="A0A060UN75"/>
<comment type="caution">
    <text evidence="1">The sequence shown here is derived from an EMBL/GenBank/DDBJ whole genome shotgun (WGS) entry which is preliminary data.</text>
</comment>
<name>A0A060UN75_9PROT</name>
<reference evidence="1" key="1">
    <citation type="submission" date="2014-03" db="EMBL/GenBank/DDBJ databases">
        <authorList>
            <person name="Genoscope - CEA"/>
        </authorList>
    </citation>
    <scope>NUCLEOTIDE SEQUENCE [LARGE SCALE GENOMIC DNA]</scope>
    <source>
        <strain evidence="1">CF27</strain>
    </source>
</reference>
<protein>
    <submittedName>
        <fullName evidence="1">ABC transporter protein AbcA</fullName>
    </submittedName>
</protein>
<dbReference type="EMBL" id="CCCS020000023">
    <property type="protein sequence ID" value="CDQ09756.1"/>
    <property type="molecule type" value="Genomic_DNA"/>
</dbReference>
<evidence type="ECO:0000313" key="1">
    <source>
        <dbReference type="EMBL" id="CDQ09756.1"/>
    </source>
</evidence>
<proteinExistence type="predicted"/>
<dbReference type="PANTHER" id="PTHR46743">
    <property type="entry name" value="TEICHOIC ACIDS EXPORT ATP-BINDING PROTEIN TAGH"/>
    <property type="match status" value="1"/>
</dbReference>
<organism evidence="1">
    <name type="scientific">Acidithiobacillus ferrivorans</name>
    <dbReference type="NCBI Taxonomy" id="160808"/>
    <lineage>
        <taxon>Bacteria</taxon>
        <taxon>Pseudomonadati</taxon>
        <taxon>Pseudomonadota</taxon>
        <taxon>Acidithiobacillia</taxon>
        <taxon>Acidithiobacillales</taxon>
        <taxon>Acidithiobacillaceae</taxon>
        <taxon>Acidithiobacillus</taxon>
    </lineage>
</organism>
<sequence length="92" mass="10259">MQMRLGFAVAVHLQPDILLADEILAVGDQPFQEKCHARIAELRAQGMTLILVSHSSEQVSKFCDQYVRLDQGRVVEEGRIDKNTPTPSPARS</sequence>
<dbReference type="InterPro" id="IPR050683">
    <property type="entry name" value="Bact_Polysacc_Export_ATP-bd"/>
</dbReference>
<reference evidence="1" key="2">
    <citation type="submission" date="2014-07" db="EMBL/GenBank/DDBJ databases">
        <title>Initial genome analysis of the psychrotolerant acidophile Acidithiobacillus ferrivorans CF27: insights into iron and sulfur oxidation pathways and into biofilm formation.</title>
        <authorList>
            <person name="Talla E."/>
            <person name="Hedrich S."/>
            <person name="Mangenot S."/>
            <person name="Ji B."/>
            <person name="Johnson D.B."/>
            <person name="Barbe V."/>
            <person name="Bonnefoy V."/>
        </authorList>
    </citation>
    <scope>NUCLEOTIDE SEQUENCE [LARGE SCALE GENOMIC DNA]</scope>
    <source>
        <strain evidence="1">CF27</strain>
    </source>
</reference>
<dbReference type="Gene3D" id="3.40.50.300">
    <property type="entry name" value="P-loop containing nucleotide triphosphate hydrolases"/>
    <property type="match status" value="1"/>
</dbReference>
<gene>
    <name evidence="1" type="ORF">AFERRI_30402</name>
</gene>